<accession>A0ABU0EWY9</accession>
<dbReference type="RefSeq" id="WP_306993305.1">
    <property type="nucleotide sequence ID" value="NZ_JAUSUT010000001.1"/>
</dbReference>
<dbReference type="Proteomes" id="UP001229651">
    <property type="component" value="Unassembled WGS sequence"/>
</dbReference>
<comment type="caution">
    <text evidence="2">The sequence shown here is derived from an EMBL/GenBank/DDBJ whole genome shotgun (WGS) entry which is preliminary data.</text>
</comment>
<proteinExistence type="predicted"/>
<feature type="domain" description="DnaJ homologue subfamily C member 28 conserved" evidence="1">
    <location>
        <begin position="14"/>
        <end position="80"/>
    </location>
</feature>
<sequence>MTERKPPGVSFETWVEKQIREAAERGEFENLPGAGKPLAWLKKPHDENAWLRDKLARENVTYLPPSLALRKRAAQARAAAAEAASEAEVRRILDDINAEIVAAIRRPPPGPPLNLAPFDVEHIVREWRARREP</sequence>
<dbReference type="EMBL" id="JAUSUT010000001">
    <property type="protein sequence ID" value="MDQ0379783.1"/>
    <property type="molecule type" value="Genomic_DNA"/>
</dbReference>
<reference evidence="2 3" key="1">
    <citation type="submission" date="2023-07" db="EMBL/GenBank/DDBJ databases">
        <title>Sequencing the genomes of 1000 actinobacteria strains.</title>
        <authorList>
            <person name="Klenk H.-P."/>
        </authorList>
    </citation>
    <scope>NUCLEOTIDE SEQUENCE [LARGE SCALE GENOMIC DNA]</scope>
    <source>
        <strain evidence="2 3">DSM 45805</strain>
    </source>
</reference>
<evidence type="ECO:0000313" key="2">
    <source>
        <dbReference type="EMBL" id="MDQ0379783.1"/>
    </source>
</evidence>
<evidence type="ECO:0000259" key="1">
    <source>
        <dbReference type="Pfam" id="PF09350"/>
    </source>
</evidence>
<evidence type="ECO:0000313" key="3">
    <source>
        <dbReference type="Proteomes" id="UP001229651"/>
    </source>
</evidence>
<name>A0ABU0EWY9_9PSEU</name>
<gene>
    <name evidence="2" type="ORF">FB470_003777</name>
</gene>
<dbReference type="InterPro" id="IPR018961">
    <property type="entry name" value="DnaJ_homolog_subfam-C_membr-28"/>
</dbReference>
<keyword evidence="3" id="KW-1185">Reference proteome</keyword>
<organism evidence="2 3">
    <name type="scientific">Amycolatopsis thermophila</name>
    <dbReference type="NCBI Taxonomy" id="206084"/>
    <lineage>
        <taxon>Bacteria</taxon>
        <taxon>Bacillati</taxon>
        <taxon>Actinomycetota</taxon>
        <taxon>Actinomycetes</taxon>
        <taxon>Pseudonocardiales</taxon>
        <taxon>Pseudonocardiaceae</taxon>
        <taxon>Amycolatopsis</taxon>
    </lineage>
</organism>
<protein>
    <recommendedName>
        <fullName evidence="1">DnaJ homologue subfamily C member 28 conserved domain-containing protein</fullName>
    </recommendedName>
</protein>
<dbReference type="Pfam" id="PF09350">
    <property type="entry name" value="DJC28_CD"/>
    <property type="match status" value="1"/>
</dbReference>